<keyword evidence="3" id="KW-1185">Reference proteome</keyword>
<evidence type="ECO:0000313" key="2">
    <source>
        <dbReference type="EMBL" id="KAI7806108.1"/>
    </source>
</evidence>
<accession>A0A9W7WPS0</accession>
<dbReference type="AlphaFoldDB" id="A0A9W7WPS0"/>
<evidence type="ECO:0000313" key="3">
    <source>
        <dbReference type="Proteomes" id="UP001059041"/>
    </source>
</evidence>
<comment type="caution">
    <text evidence="2">The sequence shown here is derived from an EMBL/GenBank/DDBJ whole genome shotgun (WGS) entry which is preliminary data.</text>
</comment>
<reference evidence="2" key="1">
    <citation type="submission" date="2021-02" db="EMBL/GenBank/DDBJ databases">
        <title>Comparative genomics reveals that relaxation of natural selection precedes convergent phenotypic evolution of cavefish.</title>
        <authorList>
            <person name="Peng Z."/>
        </authorList>
    </citation>
    <scope>NUCLEOTIDE SEQUENCE</scope>
    <source>
        <tissue evidence="2">Muscle</tissue>
    </source>
</reference>
<sequence>MAAQLFLVAKGDRNGCKEIHGFSNMSEDEVKQLFSADGDENIQLFSVQLDDISDENPLVLALRLLEQDGSYGPQFMEMELGSHLLNRTDGKGVEMYVQLLDDLTASVMCRGTETTQTSGTKALKDVFYDLSVPLSNQGAIAVELGNILDLDGSPTEEVSRDENDCSDTDSQEEVFYDAVDQLSSYDESDLPEESETEVFYECYEDLSEDQAVDSLVCLLVSNDIFDRVSLHEVLMSSDEVKETSDARPSLEKCFYLCSPYEDGRVVLIDELITAVGVDVGDFTAVDVERRALPIDGQILRMDGRRLKQEPGVVAQRVDDVTFHGQPGVTAGRGFESTTQTHDSRDPSHSQEESRRITGPETETEFNLKQNLSREAFYGRSVS</sequence>
<proteinExistence type="predicted"/>
<gene>
    <name evidence="2" type="ORF">IRJ41_000128</name>
</gene>
<name>A0A9W7WPS0_TRIRA</name>
<organism evidence="2 3">
    <name type="scientific">Triplophysa rosa</name>
    <name type="common">Cave loach</name>
    <dbReference type="NCBI Taxonomy" id="992332"/>
    <lineage>
        <taxon>Eukaryota</taxon>
        <taxon>Metazoa</taxon>
        <taxon>Chordata</taxon>
        <taxon>Craniata</taxon>
        <taxon>Vertebrata</taxon>
        <taxon>Euteleostomi</taxon>
        <taxon>Actinopterygii</taxon>
        <taxon>Neopterygii</taxon>
        <taxon>Teleostei</taxon>
        <taxon>Ostariophysi</taxon>
        <taxon>Cypriniformes</taxon>
        <taxon>Nemacheilidae</taxon>
        <taxon>Triplophysa</taxon>
    </lineage>
</organism>
<dbReference type="Proteomes" id="UP001059041">
    <property type="component" value="Linkage Group LG8"/>
</dbReference>
<evidence type="ECO:0000256" key="1">
    <source>
        <dbReference type="SAM" id="MobiDB-lite"/>
    </source>
</evidence>
<feature type="region of interest" description="Disordered" evidence="1">
    <location>
        <begin position="323"/>
        <end position="369"/>
    </location>
</feature>
<dbReference type="EMBL" id="JAFHDT010000008">
    <property type="protein sequence ID" value="KAI7806108.1"/>
    <property type="molecule type" value="Genomic_DNA"/>
</dbReference>
<protein>
    <submittedName>
        <fullName evidence="2">Sialoadhesin-like</fullName>
    </submittedName>
</protein>
<feature type="compositionally biased region" description="Basic and acidic residues" evidence="1">
    <location>
        <begin position="341"/>
        <end position="357"/>
    </location>
</feature>